<keyword evidence="3 8" id="KW-0597">Phosphoprotein</keyword>
<feature type="domain" description="Response regulatory" evidence="10">
    <location>
        <begin position="3"/>
        <end position="120"/>
    </location>
</feature>
<evidence type="ECO:0000259" key="9">
    <source>
        <dbReference type="PROSITE" id="PS01124"/>
    </source>
</evidence>
<dbReference type="Pfam" id="PF00072">
    <property type="entry name" value="Response_reg"/>
    <property type="match status" value="1"/>
</dbReference>
<organism evidence="11 12">
    <name type="scientific">Paenibacillus mucilaginosus (strain KNP414)</name>
    <dbReference type="NCBI Taxonomy" id="1036673"/>
    <lineage>
        <taxon>Bacteria</taxon>
        <taxon>Bacillati</taxon>
        <taxon>Bacillota</taxon>
        <taxon>Bacilli</taxon>
        <taxon>Bacillales</taxon>
        <taxon>Paenibacillaceae</taxon>
        <taxon>Paenibacillus</taxon>
    </lineage>
</organism>
<reference evidence="11 12" key="2">
    <citation type="journal article" date="2013" name="Genome Announc.">
        <title>Genome Sequence of Growth-Improving Paenibacillus mucilaginosus Strain KNP414.</title>
        <authorList>
            <person name="Lu J.J."/>
            <person name="Wang J.F."/>
            <person name="Hu X.F."/>
        </authorList>
    </citation>
    <scope>NUCLEOTIDE SEQUENCE [LARGE SCALE GENOMIC DNA]</scope>
    <source>
        <strain evidence="11 12">KNP414</strain>
    </source>
</reference>
<evidence type="ECO:0000259" key="10">
    <source>
        <dbReference type="PROSITE" id="PS50110"/>
    </source>
</evidence>
<evidence type="ECO:0000256" key="4">
    <source>
        <dbReference type="ARBA" id="ARBA00023012"/>
    </source>
</evidence>
<dbReference type="InterPro" id="IPR020449">
    <property type="entry name" value="Tscrpt_reg_AraC-type_HTH"/>
</dbReference>
<dbReference type="SMART" id="SM00342">
    <property type="entry name" value="HTH_ARAC"/>
    <property type="match status" value="1"/>
</dbReference>
<sequence length="534" mass="61116">MLTLLLVDDESYVVEDLAATIPWSELQIEEVFTASSGAEALQIMEHTAIDIVVTDISMPGMSGIELAETIRRQYKRTKCILLSGYAEFDYARKALSHEVSEYLLKPISDADFMATIRNVADQMRDEWKALASYDHAIRTFEEHLPLLKDKLLNELLQGRSTNSPSLAEQMDKYRIPFFQGDRISVMLIRLEEFFLKHDTDSLLLFEYAIDNIARETFSEQFQLWSCKDLHEMLVYVVTPKSSPFDSPDTSDHALESLASQLQRNVNIYLGGGISVVTGKWGTFPEGIQAIYQDSLAALRKRIGKDTGYFLSLSGDPEPLSVQTIRSLYEPPTLIHLYESGRWDAFEEKLYSIFREIRSEWNDSQEHLMEAYTVLSSAFYYIAHKNGRLLSDMAGAPLPPEHLRSIQLVEEWTFRMVSGIRKELEFEVKHSKSALVQTIHQFVEAHLSTVTLQTIAAQVSLHPAYLSKVYKTETGQSISELIYNAKMDKAAYLLKNFSDKIYEISSELGYSNAHYFIKVFKERYGVTPQEYRDQV</sequence>
<dbReference type="SMART" id="SM00448">
    <property type="entry name" value="REC"/>
    <property type="match status" value="1"/>
</dbReference>
<name>F8F6C9_PAEMK</name>
<dbReference type="Gene3D" id="3.40.50.2300">
    <property type="match status" value="1"/>
</dbReference>
<dbReference type="PROSITE" id="PS01124">
    <property type="entry name" value="HTH_ARAC_FAMILY_2"/>
    <property type="match status" value="1"/>
</dbReference>
<dbReference type="InterPro" id="IPR009057">
    <property type="entry name" value="Homeodomain-like_sf"/>
</dbReference>
<keyword evidence="5" id="KW-0805">Transcription regulation</keyword>
<evidence type="ECO:0000256" key="7">
    <source>
        <dbReference type="ARBA" id="ARBA00023163"/>
    </source>
</evidence>
<evidence type="ECO:0000256" key="1">
    <source>
        <dbReference type="ARBA" id="ARBA00004496"/>
    </source>
</evidence>
<dbReference type="PATRIC" id="fig|1036673.3.peg.3551"/>
<evidence type="ECO:0000256" key="5">
    <source>
        <dbReference type="ARBA" id="ARBA00023015"/>
    </source>
</evidence>
<feature type="domain" description="HTH araC/xylS-type" evidence="9">
    <location>
        <begin position="436"/>
        <end position="533"/>
    </location>
</feature>
<keyword evidence="6" id="KW-0238">DNA-binding</keyword>
<proteinExistence type="predicted"/>
<protein>
    <submittedName>
        <fullName evidence="11">YesN13</fullName>
    </submittedName>
</protein>
<dbReference type="GO" id="GO:0043565">
    <property type="term" value="F:sequence-specific DNA binding"/>
    <property type="evidence" value="ECO:0007669"/>
    <property type="project" value="InterPro"/>
</dbReference>
<dbReference type="SUPFAM" id="SSF52172">
    <property type="entry name" value="CheY-like"/>
    <property type="match status" value="1"/>
</dbReference>
<dbReference type="Proteomes" id="UP000006620">
    <property type="component" value="Chromosome"/>
</dbReference>
<dbReference type="InterPro" id="IPR051552">
    <property type="entry name" value="HptR"/>
</dbReference>
<dbReference type="GO" id="GO:0000160">
    <property type="term" value="P:phosphorelay signal transduction system"/>
    <property type="evidence" value="ECO:0007669"/>
    <property type="project" value="UniProtKB-KW"/>
</dbReference>
<evidence type="ECO:0000256" key="8">
    <source>
        <dbReference type="PROSITE-ProRule" id="PRU00169"/>
    </source>
</evidence>
<dbReference type="HOGENOM" id="CLU_000445_5_0_9"/>
<dbReference type="InterPro" id="IPR001789">
    <property type="entry name" value="Sig_transdc_resp-reg_receiver"/>
</dbReference>
<dbReference type="PROSITE" id="PS00041">
    <property type="entry name" value="HTH_ARAC_FAMILY_1"/>
    <property type="match status" value="1"/>
</dbReference>
<accession>F8F6C9</accession>
<dbReference type="RefSeq" id="WP_013917559.1">
    <property type="nucleotide sequence ID" value="NC_015690.1"/>
</dbReference>
<dbReference type="PROSITE" id="PS50110">
    <property type="entry name" value="RESPONSE_REGULATORY"/>
    <property type="match status" value="1"/>
</dbReference>
<dbReference type="EMBL" id="CP002869">
    <property type="protein sequence ID" value="AEI42403.1"/>
    <property type="molecule type" value="Genomic_DNA"/>
</dbReference>
<evidence type="ECO:0000313" key="11">
    <source>
        <dbReference type="EMBL" id="AEI42403.1"/>
    </source>
</evidence>
<evidence type="ECO:0000256" key="2">
    <source>
        <dbReference type="ARBA" id="ARBA00022490"/>
    </source>
</evidence>
<dbReference type="InterPro" id="IPR011006">
    <property type="entry name" value="CheY-like_superfamily"/>
</dbReference>
<gene>
    <name evidence="11" type="primary">yesN13</name>
    <name evidence="11" type="ordered locus">KNP414_03865</name>
</gene>
<dbReference type="InterPro" id="IPR018060">
    <property type="entry name" value="HTH_AraC"/>
</dbReference>
<keyword evidence="7" id="KW-0804">Transcription</keyword>
<dbReference type="KEGG" id="pms:KNP414_03865"/>
<comment type="subcellular location">
    <subcellularLocation>
        <location evidence="1">Cytoplasm</location>
    </subcellularLocation>
</comment>
<evidence type="ECO:0000313" key="12">
    <source>
        <dbReference type="Proteomes" id="UP000006620"/>
    </source>
</evidence>
<dbReference type="CDD" id="cd17536">
    <property type="entry name" value="REC_YesN-like"/>
    <property type="match status" value="1"/>
</dbReference>
<evidence type="ECO:0000256" key="3">
    <source>
        <dbReference type="ARBA" id="ARBA00022553"/>
    </source>
</evidence>
<dbReference type="InterPro" id="IPR018062">
    <property type="entry name" value="HTH_AraC-typ_CS"/>
</dbReference>
<dbReference type="PANTHER" id="PTHR42713:SF3">
    <property type="entry name" value="TRANSCRIPTIONAL REGULATORY PROTEIN HPTR"/>
    <property type="match status" value="1"/>
</dbReference>
<keyword evidence="4" id="KW-0902">Two-component regulatory system</keyword>
<feature type="modified residue" description="4-aspartylphosphate" evidence="8">
    <location>
        <position position="55"/>
    </location>
</feature>
<dbReference type="Gene3D" id="1.10.10.60">
    <property type="entry name" value="Homeodomain-like"/>
    <property type="match status" value="2"/>
</dbReference>
<dbReference type="Pfam" id="PF12833">
    <property type="entry name" value="HTH_18"/>
    <property type="match status" value="1"/>
</dbReference>
<reference evidence="12" key="1">
    <citation type="submission" date="2011-06" db="EMBL/GenBank/DDBJ databases">
        <title>Complete genome sequence of Paenibacillus mucilaginosus KNP414.</title>
        <authorList>
            <person name="Wang J."/>
            <person name="Hu S."/>
            <person name="Hu X."/>
            <person name="Zhang B."/>
            <person name="Dong D."/>
            <person name="Zhang S."/>
            <person name="Zhao K."/>
            <person name="Wu D."/>
        </authorList>
    </citation>
    <scope>NUCLEOTIDE SEQUENCE [LARGE SCALE GENOMIC DNA]</scope>
    <source>
        <strain evidence="12">KNP414</strain>
    </source>
</reference>
<dbReference type="GO" id="GO:0005737">
    <property type="term" value="C:cytoplasm"/>
    <property type="evidence" value="ECO:0007669"/>
    <property type="project" value="UniProtKB-SubCell"/>
</dbReference>
<dbReference type="SUPFAM" id="SSF46689">
    <property type="entry name" value="Homeodomain-like"/>
    <property type="match status" value="1"/>
</dbReference>
<dbReference type="PANTHER" id="PTHR42713">
    <property type="entry name" value="HISTIDINE KINASE-RELATED"/>
    <property type="match status" value="1"/>
</dbReference>
<dbReference type="AlphaFoldDB" id="F8F6C9"/>
<evidence type="ECO:0000256" key="6">
    <source>
        <dbReference type="ARBA" id="ARBA00023125"/>
    </source>
</evidence>
<dbReference type="GO" id="GO:0003700">
    <property type="term" value="F:DNA-binding transcription factor activity"/>
    <property type="evidence" value="ECO:0007669"/>
    <property type="project" value="InterPro"/>
</dbReference>
<keyword evidence="2" id="KW-0963">Cytoplasm</keyword>
<dbReference type="PRINTS" id="PR00032">
    <property type="entry name" value="HTHARAC"/>
</dbReference>